<protein>
    <submittedName>
        <fullName evidence="1">Trans-2,3-enoyl-CoA reductase</fullName>
    </submittedName>
</protein>
<gene>
    <name evidence="1 2" type="primary">Tecr</name>
</gene>
<organism evidence="1 3">
    <name type="scientific">Mus musculus</name>
    <name type="common">Mouse</name>
    <dbReference type="NCBI Taxonomy" id="10090"/>
    <lineage>
        <taxon>Eukaryota</taxon>
        <taxon>Metazoa</taxon>
        <taxon>Chordata</taxon>
        <taxon>Craniata</taxon>
        <taxon>Vertebrata</taxon>
        <taxon>Euteleostomi</taxon>
        <taxon>Mammalia</taxon>
        <taxon>Eutheria</taxon>
        <taxon>Euarchontoglires</taxon>
        <taxon>Glires</taxon>
        <taxon>Rodentia</taxon>
        <taxon>Myomorpha</taxon>
        <taxon>Muroidea</taxon>
        <taxon>Muridae</taxon>
        <taxon>Murinae</taxon>
        <taxon>Mus</taxon>
        <taxon>Mus</taxon>
    </lineage>
</organism>
<name>A0A1D5RLT5_MOUSE</name>
<dbReference type="GeneTree" id="ENSGT00950000182886"/>
<evidence type="ECO:0000313" key="3">
    <source>
        <dbReference type="Proteomes" id="UP000000589"/>
    </source>
</evidence>
<dbReference type="Ensembl" id="ENSMUST00000212005.2">
    <property type="protein sequence ID" value="ENSMUSP00000148498.2"/>
    <property type="gene ID" value="ENSMUSG00000031708.18"/>
</dbReference>
<sequence>MPGPFSSTCSSTSGYPSFMAANTTLRPVGIRWCTSPACATRSTTSSACWRLSSCTDSLTEPCLCETSSKTAPTIGALLHGWLITSTTLSTHPLPMEFSRLSWHWPFL</sequence>
<accession>A0A1D5RLT5</accession>
<reference evidence="1 3" key="1">
    <citation type="journal article" date="2009" name="PLoS Biol.">
        <title>Lineage-specific biology revealed by a finished genome assembly of the mouse.</title>
        <authorList>
            <consortium name="Mouse Genome Sequencing Consortium"/>
            <person name="Church D.M."/>
            <person name="Goodstadt L."/>
            <person name="Hillier L.W."/>
            <person name="Zody M.C."/>
            <person name="Goldstein S."/>
            <person name="She X."/>
            <person name="Bult C.J."/>
            <person name="Agarwala R."/>
            <person name="Cherry J.L."/>
            <person name="DiCuccio M."/>
            <person name="Hlavina W."/>
            <person name="Kapustin Y."/>
            <person name="Meric P."/>
            <person name="Maglott D."/>
            <person name="Birtle Z."/>
            <person name="Marques A.C."/>
            <person name="Graves T."/>
            <person name="Zhou S."/>
            <person name="Teague B."/>
            <person name="Potamousis K."/>
            <person name="Churas C."/>
            <person name="Place M."/>
            <person name="Herschleb J."/>
            <person name="Runnheim R."/>
            <person name="Forrest D."/>
            <person name="Amos-Landgraf J."/>
            <person name="Schwartz D.C."/>
            <person name="Cheng Z."/>
            <person name="Lindblad-Toh K."/>
            <person name="Eichler E.E."/>
            <person name="Ponting C.P."/>
        </authorList>
    </citation>
    <scope>NUCLEOTIDE SEQUENCE [LARGE SCALE GENOMIC DNA]</scope>
    <source>
        <strain evidence="1 3">C57BL/6J</strain>
    </source>
</reference>
<keyword evidence="3" id="KW-1185">Reference proteome</keyword>
<evidence type="ECO:0000313" key="1">
    <source>
        <dbReference type="Ensembl" id="ENSMUSP00000148498.2"/>
    </source>
</evidence>
<reference evidence="1 3" key="2">
    <citation type="journal article" date="2011" name="PLoS Biol.">
        <title>Modernizing reference genome assemblies.</title>
        <authorList>
            <person name="Church D.M."/>
            <person name="Schneider V.A."/>
            <person name="Graves T."/>
            <person name="Auger K."/>
            <person name="Cunningham F."/>
            <person name="Bouk N."/>
            <person name="Chen H.C."/>
            <person name="Agarwala R."/>
            <person name="McLaren W.M."/>
            <person name="Ritchie G.R."/>
            <person name="Albracht D."/>
            <person name="Kremitzki M."/>
            <person name="Rock S."/>
            <person name="Kotkiewicz H."/>
            <person name="Kremitzki C."/>
            <person name="Wollam A."/>
            <person name="Trani L."/>
            <person name="Fulton L."/>
            <person name="Fulton R."/>
            <person name="Matthews L."/>
            <person name="Whitehead S."/>
            <person name="Chow W."/>
            <person name="Torrance J."/>
            <person name="Dunn M."/>
            <person name="Harden G."/>
            <person name="Threadgold G."/>
            <person name="Wood J."/>
            <person name="Collins J."/>
            <person name="Heath P."/>
            <person name="Griffiths G."/>
            <person name="Pelan S."/>
            <person name="Grafham D."/>
            <person name="Eichler E.E."/>
            <person name="Weinstock G."/>
            <person name="Mardis E.R."/>
            <person name="Wilson R.K."/>
            <person name="Howe K."/>
            <person name="Flicek P."/>
            <person name="Hubbard T."/>
        </authorList>
    </citation>
    <scope>NUCLEOTIDE SEQUENCE [LARGE SCALE GENOMIC DNA]</scope>
    <source>
        <strain evidence="1 3">C57BL/6J</strain>
    </source>
</reference>
<evidence type="ECO:0000313" key="2">
    <source>
        <dbReference type="MGI" id="MGI:1915408"/>
    </source>
</evidence>
<dbReference type="AlphaFoldDB" id="A0A1D5RLT5"/>
<reference evidence="1" key="3">
    <citation type="submission" date="2025-08" db="UniProtKB">
        <authorList>
            <consortium name="Ensembl"/>
        </authorList>
    </citation>
    <scope>IDENTIFICATION</scope>
    <source>
        <strain evidence="1">C57BL/6J</strain>
    </source>
</reference>
<dbReference type="Antibodypedia" id="26742">
    <property type="antibodies" value="135 antibodies from 23 providers"/>
</dbReference>
<proteinExistence type="predicted"/>
<reference evidence="1" key="4">
    <citation type="submission" date="2025-09" db="UniProtKB">
        <authorList>
            <consortium name="Ensembl"/>
        </authorList>
    </citation>
    <scope>IDENTIFICATION</scope>
    <source>
        <strain evidence="1">C57BL/6J</strain>
    </source>
</reference>
<dbReference type="AGR" id="MGI:1915408"/>
<dbReference type="Bgee" id="ENSMUSG00000031708">
    <property type="expression patterns" value="Expressed in central gray substance of midbrain and 267 other cell types or tissues"/>
</dbReference>
<dbReference type="Proteomes" id="UP000000589">
    <property type="component" value="Chromosome 8"/>
</dbReference>
<dbReference type="VEuPathDB" id="HostDB:ENSMUSG00000031708"/>
<dbReference type="MGI" id="MGI:1915408">
    <property type="gene designation" value="Tecr"/>
</dbReference>
<dbReference type="ExpressionAtlas" id="A0A1D5RLT5">
    <property type="expression patterns" value="baseline and differential"/>
</dbReference>